<protein>
    <submittedName>
        <fullName evidence="1">Uncharacterized protein</fullName>
    </submittedName>
</protein>
<proteinExistence type="predicted"/>
<name>X1FLH4_9ZZZZ</name>
<comment type="caution">
    <text evidence="1">The sequence shown here is derived from an EMBL/GenBank/DDBJ whole genome shotgun (WGS) entry which is preliminary data.</text>
</comment>
<gene>
    <name evidence="1" type="ORF">S03H2_14991</name>
</gene>
<accession>X1FLH4</accession>
<organism evidence="1">
    <name type="scientific">marine sediment metagenome</name>
    <dbReference type="NCBI Taxonomy" id="412755"/>
    <lineage>
        <taxon>unclassified sequences</taxon>
        <taxon>metagenomes</taxon>
        <taxon>ecological metagenomes</taxon>
    </lineage>
</organism>
<dbReference type="EMBL" id="BARU01007608">
    <property type="protein sequence ID" value="GAH46511.1"/>
    <property type="molecule type" value="Genomic_DNA"/>
</dbReference>
<sequence>MTTVYPKEVLDKFIIREGSSFNKEQIDREVKELRAQGFQVRRKKYGNIEGSGEIYSYEARKER</sequence>
<dbReference type="AlphaFoldDB" id="X1FLH4"/>
<evidence type="ECO:0000313" key="1">
    <source>
        <dbReference type="EMBL" id="GAH46511.1"/>
    </source>
</evidence>
<reference evidence="1" key="1">
    <citation type="journal article" date="2014" name="Front. Microbiol.">
        <title>High frequency of phylogenetically diverse reductive dehalogenase-homologous genes in deep subseafloor sedimentary metagenomes.</title>
        <authorList>
            <person name="Kawai M."/>
            <person name="Futagami T."/>
            <person name="Toyoda A."/>
            <person name="Takaki Y."/>
            <person name="Nishi S."/>
            <person name="Hori S."/>
            <person name="Arai W."/>
            <person name="Tsubouchi T."/>
            <person name="Morono Y."/>
            <person name="Uchiyama I."/>
            <person name="Ito T."/>
            <person name="Fujiyama A."/>
            <person name="Inagaki F."/>
            <person name="Takami H."/>
        </authorList>
    </citation>
    <scope>NUCLEOTIDE SEQUENCE</scope>
    <source>
        <strain evidence="1">Expedition CK06-06</strain>
    </source>
</reference>